<feature type="signal peptide" evidence="2">
    <location>
        <begin position="1"/>
        <end position="18"/>
    </location>
</feature>
<organism evidence="3 4">
    <name type="scientific">Kandleria vitulina DSM 20405</name>
    <dbReference type="NCBI Taxonomy" id="1410657"/>
    <lineage>
        <taxon>Bacteria</taxon>
        <taxon>Bacillati</taxon>
        <taxon>Bacillota</taxon>
        <taxon>Erysipelotrichia</taxon>
        <taxon>Erysipelotrichales</taxon>
        <taxon>Coprobacillaceae</taxon>
        <taxon>Kandleria</taxon>
    </lineage>
</organism>
<protein>
    <recommendedName>
        <fullName evidence="5">Adhesin</fullName>
    </recommendedName>
</protein>
<dbReference type="RefSeq" id="WP_051654420.1">
    <property type="nucleotide sequence ID" value="NZ_JNKN01000042.1"/>
</dbReference>
<keyword evidence="1" id="KW-0472">Membrane</keyword>
<dbReference type="Proteomes" id="UP000051841">
    <property type="component" value="Unassembled WGS sequence"/>
</dbReference>
<keyword evidence="1" id="KW-0812">Transmembrane</keyword>
<evidence type="ECO:0000256" key="1">
    <source>
        <dbReference type="SAM" id="Phobius"/>
    </source>
</evidence>
<proteinExistence type="predicted"/>
<dbReference type="EMBL" id="JQBL01000034">
    <property type="protein sequence ID" value="KRN47807.1"/>
    <property type="molecule type" value="Genomic_DNA"/>
</dbReference>
<name>A0A0R2H4V2_9FIRM</name>
<evidence type="ECO:0000313" key="4">
    <source>
        <dbReference type="Proteomes" id="UP000051841"/>
    </source>
</evidence>
<comment type="caution">
    <text evidence="3">The sequence shown here is derived from an EMBL/GenBank/DDBJ whole genome shotgun (WGS) entry which is preliminary data.</text>
</comment>
<keyword evidence="2" id="KW-0732">Signal</keyword>
<dbReference type="AlphaFoldDB" id="A0A0R2H4V2"/>
<gene>
    <name evidence="3" type="ORF">IV49_GL001315</name>
</gene>
<evidence type="ECO:0000256" key="2">
    <source>
        <dbReference type="SAM" id="SignalP"/>
    </source>
</evidence>
<reference evidence="3 4" key="1">
    <citation type="journal article" date="2015" name="Genome Announc.">
        <title>Expanding the biotechnology potential of lactobacilli through comparative genomics of 213 strains and associated genera.</title>
        <authorList>
            <person name="Sun Z."/>
            <person name="Harris H.M."/>
            <person name="McCann A."/>
            <person name="Guo C."/>
            <person name="Argimon S."/>
            <person name="Zhang W."/>
            <person name="Yang X."/>
            <person name="Jeffery I.B."/>
            <person name="Cooney J.C."/>
            <person name="Kagawa T.F."/>
            <person name="Liu W."/>
            <person name="Song Y."/>
            <person name="Salvetti E."/>
            <person name="Wrobel A."/>
            <person name="Rasinkangas P."/>
            <person name="Parkhill J."/>
            <person name="Rea M.C."/>
            <person name="O'Sullivan O."/>
            <person name="Ritari J."/>
            <person name="Douillard F.P."/>
            <person name="Paul Ross R."/>
            <person name="Yang R."/>
            <person name="Briner A.E."/>
            <person name="Felis G.E."/>
            <person name="de Vos W.M."/>
            <person name="Barrangou R."/>
            <person name="Klaenhammer T.R."/>
            <person name="Caufield P.W."/>
            <person name="Cui Y."/>
            <person name="Zhang H."/>
            <person name="O'Toole P.W."/>
        </authorList>
    </citation>
    <scope>NUCLEOTIDE SEQUENCE [LARGE SCALE GENOMIC DNA]</scope>
    <source>
        <strain evidence="3 4">DSM 20405</strain>
    </source>
</reference>
<dbReference type="PATRIC" id="fig|1410657.5.peg.1360"/>
<keyword evidence="1" id="KW-1133">Transmembrane helix</keyword>
<dbReference type="InterPro" id="IPR012332">
    <property type="entry name" value="Autotransporter_pectin_lyase_C"/>
</dbReference>
<accession>A0A0R2H4V2</accession>
<dbReference type="Gene3D" id="2.160.20.20">
    <property type="match status" value="1"/>
</dbReference>
<evidence type="ECO:0008006" key="5">
    <source>
        <dbReference type="Google" id="ProtNLM"/>
    </source>
</evidence>
<evidence type="ECO:0000313" key="3">
    <source>
        <dbReference type="EMBL" id="KRN47807.1"/>
    </source>
</evidence>
<sequence length="538" mass="55900">MKQAVVAMLCAGMISSMAISEIHGADTQNFDYTGNYSAVLKNKSASNKTYTSKTFDQNTALANNGTVTLDSVKLIKTGSDNDGDATNFYGVNSNVLAIGSSAKAYIKNSAIVSNSTGTNGVFATNKGTVYLNNSTIKTVTGDNARGLDATYGGTIIANKMTISTEGAHSATLATDRGGGTISVTNSKLSTKGSGSPLIYSTGTIEVDHVSGTSSTSQIAGMEGKNVILINNSKLTSTSDQTSGSDPVKNGVIIYQSTSGDADTSSSTVAHFQAVDSTLSSSITSGSMFYLTNTSANVILKNTTLNFNSNKVNLLQVEGNNANSWGTAGSNGASVNFTMINQKATGNISVDTISSANVYVTSSSTYKGKTSITTNSVNTNKTDAPITMNVDKTSTWVVTGNSTLANLNVEDGAKIVDTDGKTVTIKVNGVTKVQGTSSYVINVTGTYSTTVKLTSNNSLKTATSRKDFDQYFNTTTTYGTNSGSQGSSISTSGISISTDTNKNYSSSNTSSSTNTPYMIIGALLLSLMVYIINIIVFRK</sequence>
<keyword evidence="4" id="KW-1185">Reference proteome</keyword>
<feature type="transmembrane region" description="Helical" evidence="1">
    <location>
        <begin position="516"/>
        <end position="536"/>
    </location>
</feature>
<feature type="chain" id="PRO_5038545404" description="Adhesin" evidence="2">
    <location>
        <begin position="19"/>
        <end position="538"/>
    </location>
</feature>